<keyword evidence="2" id="KW-1185">Reference proteome</keyword>
<gene>
    <name evidence="1" type="ORF">VP91_00000250</name>
</gene>
<dbReference type="RefSeq" id="WP_169035423.1">
    <property type="nucleotide sequence ID" value="NZ_LANA01000001.1"/>
</dbReference>
<dbReference type="EMBL" id="LANA01000001">
    <property type="protein sequence ID" value="NMN66895.1"/>
    <property type="molecule type" value="Genomic_DNA"/>
</dbReference>
<comment type="caution">
    <text evidence="1">The sequence shown here is derived from an EMBL/GenBank/DDBJ whole genome shotgun (WGS) entry which is preliminary data.</text>
</comment>
<name>A0ABX1SYH8_PELUQ</name>
<accession>A0ABX1SYH8</accession>
<evidence type="ECO:0000313" key="2">
    <source>
        <dbReference type="Proteomes" id="UP001166004"/>
    </source>
</evidence>
<sequence>MTKDYDDQTNNDEEVLQLDDFCEECKKEDPSVSQNLILTGFKTCNSCKLSKTIFPI</sequence>
<protein>
    <submittedName>
        <fullName evidence="1">Uncharacterized protein</fullName>
    </submittedName>
</protein>
<evidence type="ECO:0000313" key="1">
    <source>
        <dbReference type="EMBL" id="NMN66895.1"/>
    </source>
</evidence>
<organism evidence="1 2">
    <name type="scientific">Pelagibacter ubique</name>
    <dbReference type="NCBI Taxonomy" id="198252"/>
    <lineage>
        <taxon>Bacteria</taxon>
        <taxon>Pseudomonadati</taxon>
        <taxon>Pseudomonadota</taxon>
        <taxon>Alphaproteobacteria</taxon>
        <taxon>Candidatus Pelagibacterales</taxon>
        <taxon>Candidatus Pelagibacteraceae</taxon>
        <taxon>Candidatus Pelagibacter</taxon>
    </lineage>
</organism>
<dbReference type="Proteomes" id="UP001166004">
    <property type="component" value="Unassembled WGS sequence"/>
</dbReference>
<reference evidence="1 2" key="1">
    <citation type="submission" date="2019-07" db="EMBL/GenBank/DDBJ databases">
        <title>SAR11 Genome Evolution.</title>
        <authorList>
            <person name="Giovannoni S."/>
        </authorList>
    </citation>
    <scope>NUCLEOTIDE SEQUENCE [LARGE SCALE GENOMIC DNA]</scope>
    <source>
        <strain evidence="1 2">HTCC9565</strain>
    </source>
</reference>
<proteinExistence type="predicted"/>